<accession>A0A0F9G815</accession>
<dbReference type="AlphaFoldDB" id="A0A0F9G815"/>
<sequence length="205" mass="22249">QTLGNDETDQRGDPEGRRVGREGGYEPGLEPALGEEQESTAGAEGEQGNAPEKPPETDPSPEPAQSESDPDPAPAPEPAQSTERPYPPDTVKASVLEAVERFKGTNRNAKITEHQTFAEFAQWQLNECFNEPDQTELIGKVLLFLFGKASIDDLNGAQCRAILDWLKPSKNKVEDIVPNALSMQEARLIAQLILAETAEGNNTDA</sequence>
<reference evidence="2" key="1">
    <citation type="journal article" date="2015" name="Nature">
        <title>Complex archaea that bridge the gap between prokaryotes and eukaryotes.</title>
        <authorList>
            <person name="Spang A."/>
            <person name="Saw J.H."/>
            <person name="Jorgensen S.L."/>
            <person name="Zaremba-Niedzwiedzka K."/>
            <person name="Martijn J."/>
            <person name="Lind A.E."/>
            <person name="van Eijk R."/>
            <person name="Schleper C."/>
            <person name="Guy L."/>
            <person name="Ettema T.J."/>
        </authorList>
    </citation>
    <scope>NUCLEOTIDE SEQUENCE</scope>
</reference>
<proteinExistence type="predicted"/>
<evidence type="ECO:0000256" key="1">
    <source>
        <dbReference type="SAM" id="MobiDB-lite"/>
    </source>
</evidence>
<evidence type="ECO:0000313" key="2">
    <source>
        <dbReference type="EMBL" id="KKL59357.1"/>
    </source>
</evidence>
<gene>
    <name evidence="2" type="ORF">LCGC14_2216100</name>
</gene>
<dbReference type="EMBL" id="LAZR01029511">
    <property type="protein sequence ID" value="KKL59357.1"/>
    <property type="molecule type" value="Genomic_DNA"/>
</dbReference>
<organism evidence="2">
    <name type="scientific">marine sediment metagenome</name>
    <dbReference type="NCBI Taxonomy" id="412755"/>
    <lineage>
        <taxon>unclassified sequences</taxon>
        <taxon>metagenomes</taxon>
        <taxon>ecological metagenomes</taxon>
    </lineage>
</organism>
<protein>
    <submittedName>
        <fullName evidence="2">Uncharacterized protein</fullName>
    </submittedName>
</protein>
<feature type="compositionally biased region" description="Basic and acidic residues" evidence="1">
    <location>
        <begin position="8"/>
        <end position="24"/>
    </location>
</feature>
<feature type="non-terminal residue" evidence="2">
    <location>
        <position position="1"/>
    </location>
</feature>
<name>A0A0F9G815_9ZZZZ</name>
<comment type="caution">
    <text evidence="2">The sequence shown here is derived from an EMBL/GenBank/DDBJ whole genome shotgun (WGS) entry which is preliminary data.</text>
</comment>
<feature type="region of interest" description="Disordered" evidence="1">
    <location>
        <begin position="1"/>
        <end position="89"/>
    </location>
</feature>